<name>A0AC61NC00_9BACT</name>
<dbReference type="Proteomes" id="UP000826212">
    <property type="component" value="Chromosome"/>
</dbReference>
<keyword evidence="2" id="KW-1185">Reference proteome</keyword>
<gene>
    <name evidence="1" type="ORF">K4L44_10350</name>
</gene>
<dbReference type="EMBL" id="CP081303">
    <property type="protein sequence ID" value="QZE12989.1"/>
    <property type="molecule type" value="Genomic_DNA"/>
</dbReference>
<protein>
    <submittedName>
        <fullName evidence="1">IS5 family transposase</fullName>
    </submittedName>
</protein>
<sequence>MRYKTIDNDILFDDIFRLERLQQMGDPLERLNDIIDWEIFRPTLELIYEKDRKSNAGASSYCPILMFKILILQRYYNLSDFQTEYQILDRHSFSRFLGLVRSSAVPDEKTIWRFRDNITKLGLERDLFELFNEKLNNEGLLVSEGKIVDASFVEVPRQRNSEEENKHIKENDCIPESWESNVHKIRQKDIDARWAKKGSETFYGYKNHIKIDAKSKLIDEYTSSSAELHDSKVIELLIGDKSDENCDFYADSAYTGERCEEIIKKSDMNNKVNEKGTRGNPLTDQQKKRNKEKSKTRSRVEHVFGFMEYSMNKLYVRSIGFKRASTIIGLINLTYNLFRYEQIRRLQLM</sequence>
<evidence type="ECO:0000313" key="1">
    <source>
        <dbReference type="EMBL" id="QZE12989.1"/>
    </source>
</evidence>
<proteinExistence type="predicted"/>
<accession>A0AC61NC00</accession>
<evidence type="ECO:0000313" key="2">
    <source>
        <dbReference type="Proteomes" id="UP000826212"/>
    </source>
</evidence>
<organism evidence="1 2">
    <name type="scientific">Halosquirtibacter laminarini</name>
    <dbReference type="NCBI Taxonomy" id="3374600"/>
    <lineage>
        <taxon>Bacteria</taxon>
        <taxon>Pseudomonadati</taxon>
        <taxon>Bacteroidota</taxon>
        <taxon>Bacteroidia</taxon>
        <taxon>Marinilabiliales</taxon>
        <taxon>Prolixibacteraceae</taxon>
        <taxon>Halosquirtibacter</taxon>
    </lineage>
</organism>
<reference evidence="1" key="1">
    <citation type="submission" date="2021-08" db="EMBL/GenBank/DDBJ databases">
        <title>Novel anaerobic bacterium isolated from sea squirt in East Sea, Republic of Korea.</title>
        <authorList>
            <person name="Nguyen T.H."/>
            <person name="Li Z."/>
            <person name="Lee Y.-J."/>
            <person name="Ko J."/>
            <person name="Kim S.-G."/>
        </authorList>
    </citation>
    <scope>NUCLEOTIDE SEQUENCE</scope>
    <source>
        <strain evidence="1">KCTC 25031</strain>
    </source>
</reference>